<dbReference type="EMBL" id="CZCU02000153">
    <property type="protein sequence ID" value="VXD22925.1"/>
    <property type="molecule type" value="Genomic_DNA"/>
</dbReference>
<dbReference type="Proteomes" id="UP000184550">
    <property type="component" value="Unassembled WGS sequence"/>
</dbReference>
<reference evidence="1" key="1">
    <citation type="submission" date="2019-10" db="EMBL/GenBank/DDBJ databases">
        <authorList>
            <consortium name="Genoscope - CEA"/>
            <person name="William W."/>
        </authorList>
    </citation>
    <scope>NUCLEOTIDE SEQUENCE [LARGE SCALE GENOMIC DNA]</scope>
    <source>
        <strain evidence="1">BBR_PRJEB10992</strain>
    </source>
</reference>
<protein>
    <submittedName>
        <fullName evidence="1">Uncharacterized protein</fullName>
    </submittedName>
</protein>
<gene>
    <name evidence="1" type="ORF">PL8927_760177</name>
</gene>
<keyword evidence="2" id="KW-1185">Reference proteome</keyword>
<evidence type="ECO:0000313" key="2">
    <source>
        <dbReference type="Proteomes" id="UP000184550"/>
    </source>
</evidence>
<evidence type="ECO:0000313" key="1">
    <source>
        <dbReference type="EMBL" id="VXD22925.1"/>
    </source>
</evidence>
<dbReference type="RefSeq" id="WP_197047498.1">
    <property type="nucleotide sequence ID" value="NZ_LR734878.1"/>
</dbReference>
<accession>A0A7Z9BWZ6</accession>
<sequence>MLQMILPKPPVETLHATSLQGEYVENIYRFHINNSNIKTPKSQGLPEIPGNKASDRSCIINSHFGANTEKFRGQKNGKFSKINQEQFNYNSIV</sequence>
<proteinExistence type="predicted"/>
<name>A0A7Z9BWZ6_9CYAN</name>
<organism evidence="1 2">
    <name type="scientific">Planktothrix serta PCC 8927</name>
    <dbReference type="NCBI Taxonomy" id="671068"/>
    <lineage>
        <taxon>Bacteria</taxon>
        <taxon>Bacillati</taxon>
        <taxon>Cyanobacteriota</taxon>
        <taxon>Cyanophyceae</taxon>
        <taxon>Oscillatoriophycideae</taxon>
        <taxon>Oscillatoriales</taxon>
        <taxon>Microcoleaceae</taxon>
        <taxon>Planktothrix</taxon>
    </lineage>
</organism>
<comment type="caution">
    <text evidence="1">The sequence shown here is derived from an EMBL/GenBank/DDBJ whole genome shotgun (WGS) entry which is preliminary data.</text>
</comment>
<dbReference type="AlphaFoldDB" id="A0A7Z9BWZ6"/>